<feature type="region of interest" description="Disordered" evidence="1">
    <location>
        <begin position="1"/>
        <end position="22"/>
    </location>
</feature>
<comment type="caution">
    <text evidence="3">The sequence shown here is derived from an EMBL/GenBank/DDBJ whole genome shotgun (WGS) entry which is preliminary data.</text>
</comment>
<keyword evidence="2" id="KW-0472">Membrane</keyword>
<keyword evidence="4" id="KW-1185">Reference proteome</keyword>
<accession>A0A179IKH1</accession>
<sequence>MSSSKPAPTKKSTSSSTLPSLHSFPSTWTAPKSCFASTNYYRVLYAESGANYVSNMYGTPTPVFTGNTPSGDCFPPSFTISLPYQTDGSACPTGYTRACATAGPVASGGSAAVSTITCCPSVTGGAFSFMCKDNEYGCHATAASGGIVWTGVVTNLGVTPATESPVTRTPSTLEGIEAWGIKLLSVAPGSTATSIPTPGQNASDTENQGTPSAKHSSRRGGLSGGAIAGIVVGSIAGVALLAVGAFLLCRRKKSSPGPQYHAPAPGKYPNQPANDPMYQPSSVGSPFSGQAQMGSSYQPSEMEAASPNPAHAQPRAPVQQAPVELGA</sequence>
<evidence type="ECO:0000256" key="2">
    <source>
        <dbReference type="SAM" id="Phobius"/>
    </source>
</evidence>
<reference evidence="3 4" key="1">
    <citation type="submission" date="2016-03" db="EMBL/GenBank/DDBJ databases">
        <title>Fine-scale spatial genetic structure of a fungal parasite of coffee scale insects.</title>
        <authorList>
            <person name="Jackson D."/>
            <person name="Zemenick K.A."/>
            <person name="Malloure B."/>
            <person name="Quandt C.A."/>
            <person name="James T.Y."/>
        </authorList>
    </citation>
    <scope>NUCLEOTIDE SEQUENCE [LARGE SCALE GENOMIC DNA]</scope>
    <source>
        <strain evidence="3 4">UM487</strain>
    </source>
</reference>
<organism evidence="3 4">
    <name type="scientific">Cordyceps confragosa</name>
    <name type="common">Lecanicillium lecanii</name>
    <dbReference type="NCBI Taxonomy" id="2714763"/>
    <lineage>
        <taxon>Eukaryota</taxon>
        <taxon>Fungi</taxon>
        <taxon>Dikarya</taxon>
        <taxon>Ascomycota</taxon>
        <taxon>Pezizomycotina</taxon>
        <taxon>Sordariomycetes</taxon>
        <taxon>Hypocreomycetidae</taxon>
        <taxon>Hypocreales</taxon>
        <taxon>Cordycipitaceae</taxon>
        <taxon>Akanthomyces</taxon>
    </lineage>
</organism>
<gene>
    <name evidence="3" type="ORF">LLEC1_02589</name>
</gene>
<feature type="transmembrane region" description="Helical" evidence="2">
    <location>
        <begin position="226"/>
        <end position="249"/>
    </location>
</feature>
<dbReference type="EMBL" id="LUKN01000719">
    <property type="protein sequence ID" value="OAR02382.1"/>
    <property type="molecule type" value="Genomic_DNA"/>
</dbReference>
<proteinExistence type="predicted"/>
<evidence type="ECO:0000256" key="1">
    <source>
        <dbReference type="SAM" id="MobiDB-lite"/>
    </source>
</evidence>
<keyword evidence="2" id="KW-1133">Transmembrane helix</keyword>
<evidence type="ECO:0000313" key="4">
    <source>
        <dbReference type="Proteomes" id="UP000243081"/>
    </source>
</evidence>
<dbReference type="CDD" id="cd12087">
    <property type="entry name" value="TM_EGFR-like"/>
    <property type="match status" value="1"/>
</dbReference>
<dbReference type="OMA" id="NMYGTPT"/>
<name>A0A179IKH1_CORDF</name>
<dbReference type="Proteomes" id="UP000243081">
    <property type="component" value="Unassembled WGS sequence"/>
</dbReference>
<dbReference type="PANTHER" id="PTHR16861">
    <property type="entry name" value="GLYCOPROTEIN 38"/>
    <property type="match status" value="1"/>
</dbReference>
<feature type="region of interest" description="Disordered" evidence="1">
    <location>
        <begin position="254"/>
        <end position="327"/>
    </location>
</feature>
<feature type="compositionally biased region" description="Polar residues" evidence="1">
    <location>
        <begin position="279"/>
        <end position="299"/>
    </location>
</feature>
<dbReference type="AlphaFoldDB" id="A0A179IKH1"/>
<protein>
    <submittedName>
        <fullName evidence="3">Uncharacterized protein</fullName>
    </submittedName>
</protein>
<feature type="compositionally biased region" description="Polar residues" evidence="1">
    <location>
        <begin position="190"/>
        <end position="214"/>
    </location>
</feature>
<dbReference type="OrthoDB" id="4848821at2759"/>
<evidence type="ECO:0000313" key="3">
    <source>
        <dbReference type="EMBL" id="OAR02382.1"/>
    </source>
</evidence>
<feature type="region of interest" description="Disordered" evidence="1">
    <location>
        <begin position="190"/>
        <end position="220"/>
    </location>
</feature>
<dbReference type="PANTHER" id="PTHR16861:SF4">
    <property type="entry name" value="SH3 DOMAIN PROTEIN (AFU_ORTHOLOGUE AFUA_1G13610)"/>
    <property type="match status" value="1"/>
</dbReference>
<keyword evidence="2" id="KW-0812">Transmembrane</keyword>